<dbReference type="AlphaFoldDB" id="A0A815F596"/>
<reference evidence="1" key="1">
    <citation type="submission" date="2021-02" db="EMBL/GenBank/DDBJ databases">
        <authorList>
            <person name="Nowell W R."/>
        </authorList>
    </citation>
    <scope>NUCLEOTIDE SEQUENCE</scope>
</reference>
<keyword evidence="3" id="KW-1185">Reference proteome</keyword>
<accession>A0A815F596</accession>
<evidence type="ECO:0000313" key="3">
    <source>
        <dbReference type="Proteomes" id="UP000663829"/>
    </source>
</evidence>
<evidence type="ECO:0000313" key="2">
    <source>
        <dbReference type="EMBL" id="CAF4171856.1"/>
    </source>
</evidence>
<dbReference type="EMBL" id="CAJNOQ010013543">
    <property type="protein sequence ID" value="CAF1323781.1"/>
    <property type="molecule type" value="Genomic_DNA"/>
</dbReference>
<proteinExistence type="predicted"/>
<dbReference type="Proteomes" id="UP000681722">
    <property type="component" value="Unassembled WGS sequence"/>
</dbReference>
<dbReference type="Proteomes" id="UP000663829">
    <property type="component" value="Unassembled WGS sequence"/>
</dbReference>
<name>A0A815F596_9BILA</name>
<gene>
    <name evidence="1" type="ORF">GPM918_LOCUS29604</name>
    <name evidence="2" type="ORF">SRO942_LOCUS30191</name>
</gene>
<dbReference type="EMBL" id="CAJOBC010049193">
    <property type="protein sequence ID" value="CAF4171856.1"/>
    <property type="molecule type" value="Genomic_DNA"/>
</dbReference>
<comment type="caution">
    <text evidence="1">The sequence shown here is derived from an EMBL/GenBank/DDBJ whole genome shotgun (WGS) entry which is preliminary data.</text>
</comment>
<protein>
    <submittedName>
        <fullName evidence="1">Uncharacterized protein</fullName>
    </submittedName>
</protein>
<sequence>MESIESDNEMKTFTHALTSDNPSSLKGEDGAVAIARGLEMHNALTDLNLHGNTAQVKEHLTQIRETVAKHTEEITRLQLKSNGIEQYDRRLNILVHGIPEKDGEITNDLIVDMCDSIQVHIKPIDISASHRLGKKCIGKNRPIICRLLRYDMRKELFSNKKKLKKTENYKRVNIIQDYC</sequence>
<organism evidence="1 3">
    <name type="scientific">Didymodactylos carnosus</name>
    <dbReference type="NCBI Taxonomy" id="1234261"/>
    <lineage>
        <taxon>Eukaryota</taxon>
        <taxon>Metazoa</taxon>
        <taxon>Spiralia</taxon>
        <taxon>Gnathifera</taxon>
        <taxon>Rotifera</taxon>
        <taxon>Eurotatoria</taxon>
        <taxon>Bdelloidea</taxon>
        <taxon>Philodinida</taxon>
        <taxon>Philodinidae</taxon>
        <taxon>Didymodactylos</taxon>
    </lineage>
</organism>
<evidence type="ECO:0000313" key="1">
    <source>
        <dbReference type="EMBL" id="CAF1323781.1"/>
    </source>
</evidence>
<dbReference type="Gene3D" id="3.30.70.1820">
    <property type="entry name" value="L1 transposable element, RRM domain"/>
    <property type="match status" value="1"/>
</dbReference>
<dbReference type="OrthoDB" id="6111608at2759"/>
<dbReference type="SUPFAM" id="SSF52047">
    <property type="entry name" value="RNI-like"/>
    <property type="match status" value="1"/>
</dbReference>